<accession>A0ABR1DX54</accession>
<name>A0ABR1DX54_NECAM</name>
<sequence>MTHSSHTMCKKLSWLPYTIGCSLQRTSQPLGFLSTSRTQVERRWMVAMSRRLRVVRITGFEPVTSTF</sequence>
<comment type="caution">
    <text evidence="1">The sequence shown here is derived from an EMBL/GenBank/DDBJ whole genome shotgun (WGS) entry which is preliminary data.</text>
</comment>
<evidence type="ECO:0000313" key="2">
    <source>
        <dbReference type="Proteomes" id="UP001303046"/>
    </source>
</evidence>
<reference evidence="1 2" key="1">
    <citation type="submission" date="2023-08" db="EMBL/GenBank/DDBJ databases">
        <title>A Necator americanus chromosomal reference genome.</title>
        <authorList>
            <person name="Ilik V."/>
            <person name="Petrzelkova K.J."/>
            <person name="Pardy F."/>
            <person name="Fuh T."/>
            <person name="Niatou-Singa F.S."/>
            <person name="Gouil Q."/>
            <person name="Baker L."/>
            <person name="Ritchie M.E."/>
            <person name="Jex A.R."/>
            <person name="Gazzola D."/>
            <person name="Li H."/>
            <person name="Toshio Fujiwara R."/>
            <person name="Zhan B."/>
            <person name="Aroian R.V."/>
            <person name="Pafco B."/>
            <person name="Schwarz E.M."/>
        </authorList>
    </citation>
    <scope>NUCLEOTIDE SEQUENCE [LARGE SCALE GENOMIC DNA]</scope>
    <source>
        <strain evidence="1 2">Aroian</strain>
        <tissue evidence="1">Whole animal</tissue>
    </source>
</reference>
<keyword evidence="2" id="KW-1185">Reference proteome</keyword>
<evidence type="ECO:0000313" key="1">
    <source>
        <dbReference type="EMBL" id="KAK6755014.1"/>
    </source>
</evidence>
<protein>
    <submittedName>
        <fullName evidence="1">Uncharacterized protein</fullName>
    </submittedName>
</protein>
<organism evidence="1 2">
    <name type="scientific">Necator americanus</name>
    <name type="common">Human hookworm</name>
    <dbReference type="NCBI Taxonomy" id="51031"/>
    <lineage>
        <taxon>Eukaryota</taxon>
        <taxon>Metazoa</taxon>
        <taxon>Ecdysozoa</taxon>
        <taxon>Nematoda</taxon>
        <taxon>Chromadorea</taxon>
        <taxon>Rhabditida</taxon>
        <taxon>Rhabditina</taxon>
        <taxon>Rhabditomorpha</taxon>
        <taxon>Strongyloidea</taxon>
        <taxon>Ancylostomatidae</taxon>
        <taxon>Bunostominae</taxon>
        <taxon>Necator</taxon>
    </lineage>
</organism>
<dbReference type="Proteomes" id="UP001303046">
    <property type="component" value="Unassembled WGS sequence"/>
</dbReference>
<proteinExistence type="predicted"/>
<dbReference type="EMBL" id="JAVFWL010000005">
    <property type="protein sequence ID" value="KAK6755014.1"/>
    <property type="molecule type" value="Genomic_DNA"/>
</dbReference>
<gene>
    <name evidence="1" type="primary">Necator_chrV.g18570</name>
    <name evidence="1" type="ORF">RB195_013779</name>
</gene>